<gene>
    <name evidence="3" type="ORF">ABU614_14365</name>
</gene>
<dbReference type="AlphaFoldDB" id="A0AAU8MQ90"/>
<dbReference type="SMART" id="SM00460">
    <property type="entry name" value="TGc"/>
    <property type="match status" value="1"/>
</dbReference>
<protein>
    <submittedName>
        <fullName evidence="3">DUF3488 and transglutaminase-like domain-containing protein</fullName>
    </submittedName>
</protein>
<dbReference type="SUPFAM" id="SSF54001">
    <property type="entry name" value="Cysteine proteinases"/>
    <property type="match status" value="1"/>
</dbReference>
<dbReference type="Gene3D" id="3.10.620.30">
    <property type="match status" value="1"/>
</dbReference>
<dbReference type="Pfam" id="PF13559">
    <property type="entry name" value="DUF4129"/>
    <property type="match status" value="1"/>
</dbReference>
<feature type="transmembrane region" description="Helical" evidence="1">
    <location>
        <begin position="74"/>
        <end position="95"/>
    </location>
</feature>
<dbReference type="Pfam" id="PF11992">
    <property type="entry name" value="TgpA_N"/>
    <property type="match status" value="1"/>
</dbReference>
<dbReference type="RefSeq" id="WP_064748747.1">
    <property type="nucleotide sequence ID" value="NZ_CP159925.1"/>
</dbReference>
<feature type="transmembrane region" description="Helical" evidence="1">
    <location>
        <begin position="566"/>
        <end position="584"/>
    </location>
</feature>
<dbReference type="InterPro" id="IPR052901">
    <property type="entry name" value="Bact_TGase-like"/>
</dbReference>
<reference evidence="3" key="1">
    <citation type="submission" date="2024-06" db="EMBL/GenBank/DDBJ databases">
        <authorList>
            <person name="Li S."/>
        </authorList>
    </citation>
    <scope>NUCLEOTIDE SEQUENCE</scope>
    <source>
        <strain evidence="3">SR10</strain>
    </source>
</reference>
<evidence type="ECO:0000313" key="3">
    <source>
        <dbReference type="EMBL" id="XCO73573.1"/>
    </source>
</evidence>
<proteinExistence type="predicted"/>
<feature type="transmembrane region" description="Helical" evidence="1">
    <location>
        <begin position="183"/>
        <end position="206"/>
    </location>
</feature>
<evidence type="ECO:0000259" key="2">
    <source>
        <dbReference type="SMART" id="SM00460"/>
    </source>
</evidence>
<feature type="domain" description="Transglutaminase-like" evidence="2">
    <location>
        <begin position="424"/>
        <end position="495"/>
    </location>
</feature>
<dbReference type="InterPro" id="IPR002931">
    <property type="entry name" value="Transglutaminase-like"/>
</dbReference>
<dbReference type="InterPro" id="IPR038765">
    <property type="entry name" value="Papain-like_cys_pep_sf"/>
</dbReference>
<evidence type="ECO:0000256" key="1">
    <source>
        <dbReference type="SAM" id="Phobius"/>
    </source>
</evidence>
<feature type="transmembrane region" description="Helical" evidence="1">
    <location>
        <begin position="50"/>
        <end position="67"/>
    </location>
</feature>
<dbReference type="Pfam" id="PF01841">
    <property type="entry name" value="Transglut_core"/>
    <property type="match status" value="1"/>
</dbReference>
<dbReference type="PANTHER" id="PTHR42736:SF1">
    <property type="entry name" value="PROTEIN-GLUTAMINE GAMMA-GLUTAMYLTRANSFERASE"/>
    <property type="match status" value="1"/>
</dbReference>
<name>A0AAU8MQ90_9GAMM</name>
<keyword evidence="1" id="KW-0812">Transmembrane</keyword>
<organism evidence="3">
    <name type="scientific">Lysobacter firmicutimachus</name>
    <dbReference type="NCBI Taxonomy" id="1792846"/>
    <lineage>
        <taxon>Bacteria</taxon>
        <taxon>Pseudomonadati</taxon>
        <taxon>Pseudomonadota</taxon>
        <taxon>Gammaproteobacteria</taxon>
        <taxon>Lysobacterales</taxon>
        <taxon>Lysobacteraceae</taxon>
        <taxon>Lysobacter</taxon>
    </lineage>
</organism>
<sequence length="682" mass="75281">MAELRLPFAAGRRAGDDARAPEGLPPSARRATLLAGASCLLPLLLQLPPSIAALITAVGVGIGLLSWRRPLPSALRLLLVLGLVGAVLVLAGFSLGRDTGCALLAAMFALKPSETYTLRDARSLIGFALFGPFATFLLDQGPWSLVLGLAAVVLALATLQRLAEYESRPDPARAAEPALSPGQRLLSIGRLIAIGLPLALAVFWLFPRLSSPLWGIPDRALARPGLSDSMRPGEMVELLNDETVTLRARFRGAAPPTSQMYWRGPVLWNFDGREWTRSRWIQGLPAAPMRAAGNGWDYELEVEPTDTRDFVALDLPRAAPPGARLTLDHNLYTRRPLSTLTRWQLHSAPPASYEPQLRDTLRRMALSLPEGYNPRTLALAQRWRAEAGADDAAIVRRAMAMIRGEFAYTLATPLLGRHSVDEFLFDHKAGYCEHFSSAFVVLMRGAGVPARVVTGYAGGYYNPVGNYWLVRRSDAHAWAEVWLRGRGWVRVDPTAAVAPERIYDTLADRQPGAGGLFGGIAAATPLFNLSDWLRRGWNDFVLGFDASRQQRMLQPFGVDRLDSHKLVLLFVLFASVAGIWMVWLSSRGERERDPVVRAWRALGRRYRRLGLERQPHEPALAWAGRVAQARPDLGESLLRLSQHFSDWRYAGNGPGRREARALRNELVRALRAHRPGPSGERR</sequence>
<dbReference type="InterPro" id="IPR025403">
    <property type="entry name" value="TgpA-like_C"/>
</dbReference>
<dbReference type="PANTHER" id="PTHR42736">
    <property type="entry name" value="PROTEIN-GLUTAMINE GAMMA-GLUTAMYLTRANSFERASE"/>
    <property type="match status" value="1"/>
</dbReference>
<accession>A0AAU8MQ90</accession>
<dbReference type="InterPro" id="IPR021878">
    <property type="entry name" value="TgpA_N"/>
</dbReference>
<keyword evidence="1" id="KW-1133">Transmembrane helix</keyword>
<dbReference type="EMBL" id="CP159925">
    <property type="protein sequence ID" value="XCO73573.1"/>
    <property type="molecule type" value="Genomic_DNA"/>
</dbReference>
<feature type="transmembrane region" description="Helical" evidence="1">
    <location>
        <begin position="145"/>
        <end position="163"/>
    </location>
</feature>
<keyword evidence="1" id="KW-0472">Membrane</keyword>